<dbReference type="SUPFAM" id="SSF46955">
    <property type="entry name" value="Putative DNA-binding domain"/>
    <property type="match status" value="1"/>
</dbReference>
<evidence type="ECO:0000256" key="10">
    <source>
        <dbReference type="SAM" id="MobiDB-lite"/>
    </source>
</evidence>
<dbReference type="InterPro" id="IPR037129">
    <property type="entry name" value="XPA_sf"/>
</dbReference>
<evidence type="ECO:0000256" key="1">
    <source>
        <dbReference type="ARBA" id="ARBA00004123"/>
    </source>
</evidence>
<dbReference type="GO" id="GO:0000110">
    <property type="term" value="C:nucleotide-excision repair factor 1 complex"/>
    <property type="evidence" value="ECO:0007669"/>
    <property type="project" value="TreeGrafter"/>
</dbReference>
<dbReference type="InterPro" id="IPR022656">
    <property type="entry name" value="XPA_C"/>
</dbReference>
<proteinExistence type="inferred from homology"/>
<dbReference type="AlphaFoldDB" id="A0A922CWE6"/>
<dbReference type="InterPro" id="IPR009061">
    <property type="entry name" value="DNA-bd_dom_put_sf"/>
</dbReference>
<feature type="compositionally biased region" description="Polar residues" evidence="10">
    <location>
        <begin position="1"/>
        <end position="15"/>
    </location>
</feature>
<comment type="similarity">
    <text evidence="2">Belongs to the XPA family.</text>
</comment>
<dbReference type="GO" id="GO:0070914">
    <property type="term" value="P:UV-damage excision repair"/>
    <property type="evidence" value="ECO:0007669"/>
    <property type="project" value="TreeGrafter"/>
</dbReference>
<keyword evidence="8" id="KW-0234">DNA repair</keyword>
<evidence type="ECO:0000256" key="3">
    <source>
        <dbReference type="ARBA" id="ARBA00022723"/>
    </source>
</evidence>
<keyword evidence="7" id="KW-0238">DNA-binding</keyword>
<dbReference type="NCBIfam" id="TIGR00598">
    <property type="entry name" value="rad14"/>
    <property type="match status" value="1"/>
</dbReference>
<dbReference type="PANTHER" id="PTHR10142:SF0">
    <property type="entry name" value="DNA REPAIR PROTEIN COMPLEMENTING XP-A CELLS"/>
    <property type="match status" value="1"/>
</dbReference>
<evidence type="ECO:0000313" key="13">
    <source>
        <dbReference type="Proteomes" id="UP000791440"/>
    </source>
</evidence>
<dbReference type="GO" id="GO:0000715">
    <property type="term" value="P:nucleotide-excision repair, DNA damage recognition"/>
    <property type="evidence" value="ECO:0007669"/>
    <property type="project" value="TreeGrafter"/>
</dbReference>
<dbReference type="Proteomes" id="UP000791440">
    <property type="component" value="Unassembled WGS sequence"/>
</dbReference>
<dbReference type="GO" id="GO:0006284">
    <property type="term" value="P:base-excision repair"/>
    <property type="evidence" value="ECO:0007669"/>
    <property type="project" value="TreeGrafter"/>
</dbReference>
<keyword evidence="9" id="KW-0539">Nucleus</keyword>
<comment type="caution">
    <text evidence="12">The sequence shown here is derived from an EMBL/GenBank/DDBJ whole genome shotgun (WGS) entry which is preliminary data.</text>
</comment>
<dbReference type="Pfam" id="PF05181">
    <property type="entry name" value="XPA_C"/>
    <property type="match status" value="1"/>
</dbReference>
<keyword evidence="5" id="KW-0863">Zinc-finger</keyword>
<dbReference type="InterPro" id="IPR022652">
    <property type="entry name" value="Znf_XPA_CS"/>
</dbReference>
<keyword evidence="6" id="KW-0862">Zinc</keyword>
<evidence type="ECO:0000256" key="7">
    <source>
        <dbReference type="ARBA" id="ARBA00023125"/>
    </source>
</evidence>
<dbReference type="GO" id="GO:0003684">
    <property type="term" value="F:damaged DNA binding"/>
    <property type="evidence" value="ECO:0007669"/>
    <property type="project" value="InterPro"/>
</dbReference>
<name>A0A922CWE6_MANSE</name>
<dbReference type="Gene3D" id="3.90.530.10">
    <property type="entry name" value="XPA C-terminal domain"/>
    <property type="match status" value="1"/>
</dbReference>
<reference evidence="12" key="2">
    <citation type="submission" date="2020-12" db="EMBL/GenBank/DDBJ databases">
        <authorList>
            <person name="Kanost M."/>
        </authorList>
    </citation>
    <scope>NUCLEOTIDE SEQUENCE</scope>
</reference>
<reference evidence="12" key="1">
    <citation type="journal article" date="2016" name="Insect Biochem. Mol. Biol.">
        <title>Multifaceted biological insights from a draft genome sequence of the tobacco hornworm moth, Manduca sexta.</title>
        <authorList>
            <person name="Kanost M.R."/>
            <person name="Arrese E.L."/>
            <person name="Cao X."/>
            <person name="Chen Y.R."/>
            <person name="Chellapilla S."/>
            <person name="Goldsmith M.R."/>
            <person name="Grosse-Wilde E."/>
            <person name="Heckel D.G."/>
            <person name="Herndon N."/>
            <person name="Jiang H."/>
            <person name="Papanicolaou A."/>
            <person name="Qu J."/>
            <person name="Soulages J.L."/>
            <person name="Vogel H."/>
            <person name="Walters J."/>
            <person name="Waterhouse R.M."/>
            <person name="Ahn S.J."/>
            <person name="Almeida F.C."/>
            <person name="An C."/>
            <person name="Aqrawi P."/>
            <person name="Bretschneider A."/>
            <person name="Bryant W.B."/>
            <person name="Bucks S."/>
            <person name="Chao H."/>
            <person name="Chevignon G."/>
            <person name="Christen J.M."/>
            <person name="Clarke D.F."/>
            <person name="Dittmer N.T."/>
            <person name="Ferguson L.C.F."/>
            <person name="Garavelou S."/>
            <person name="Gordon K.H.J."/>
            <person name="Gunaratna R.T."/>
            <person name="Han Y."/>
            <person name="Hauser F."/>
            <person name="He Y."/>
            <person name="Heidel-Fischer H."/>
            <person name="Hirsh A."/>
            <person name="Hu Y."/>
            <person name="Jiang H."/>
            <person name="Kalra D."/>
            <person name="Klinner C."/>
            <person name="Konig C."/>
            <person name="Kovar C."/>
            <person name="Kroll A.R."/>
            <person name="Kuwar S.S."/>
            <person name="Lee S.L."/>
            <person name="Lehman R."/>
            <person name="Li K."/>
            <person name="Li Z."/>
            <person name="Liang H."/>
            <person name="Lovelace S."/>
            <person name="Lu Z."/>
            <person name="Mansfield J.H."/>
            <person name="McCulloch K.J."/>
            <person name="Mathew T."/>
            <person name="Morton B."/>
            <person name="Muzny D.M."/>
            <person name="Neunemann D."/>
            <person name="Ongeri F."/>
            <person name="Pauchet Y."/>
            <person name="Pu L.L."/>
            <person name="Pyrousis I."/>
            <person name="Rao X.J."/>
            <person name="Redding A."/>
            <person name="Roesel C."/>
            <person name="Sanchez-Gracia A."/>
            <person name="Schaack S."/>
            <person name="Shukla A."/>
            <person name="Tetreau G."/>
            <person name="Wang Y."/>
            <person name="Xiong G.H."/>
            <person name="Traut W."/>
            <person name="Walsh T.K."/>
            <person name="Worley K.C."/>
            <person name="Wu D."/>
            <person name="Wu W."/>
            <person name="Wu Y.Q."/>
            <person name="Zhang X."/>
            <person name="Zou Z."/>
            <person name="Zucker H."/>
            <person name="Briscoe A.D."/>
            <person name="Burmester T."/>
            <person name="Clem R.J."/>
            <person name="Feyereisen R."/>
            <person name="Grimmelikhuijzen C.J.P."/>
            <person name="Hamodrakas S.J."/>
            <person name="Hansson B.S."/>
            <person name="Huguet E."/>
            <person name="Jermiin L.S."/>
            <person name="Lan Q."/>
            <person name="Lehman H.K."/>
            <person name="Lorenzen M."/>
            <person name="Merzendorfer H."/>
            <person name="Michalopoulos I."/>
            <person name="Morton D.B."/>
            <person name="Muthukrishnan S."/>
            <person name="Oakeshott J.G."/>
            <person name="Palmer W."/>
            <person name="Park Y."/>
            <person name="Passarelli A.L."/>
            <person name="Rozas J."/>
            <person name="Schwartz L.M."/>
            <person name="Smith W."/>
            <person name="Southgate A."/>
            <person name="Vilcinskas A."/>
            <person name="Vogt R."/>
            <person name="Wang P."/>
            <person name="Werren J."/>
            <person name="Yu X.Q."/>
            <person name="Zhou J.J."/>
            <person name="Brown S.J."/>
            <person name="Scherer S.E."/>
            <person name="Richards S."/>
            <person name="Blissard G.W."/>
        </authorList>
    </citation>
    <scope>NUCLEOTIDE SEQUENCE</scope>
</reference>
<evidence type="ECO:0000256" key="9">
    <source>
        <dbReference type="ARBA" id="ARBA00023242"/>
    </source>
</evidence>
<keyword evidence="13" id="KW-1185">Reference proteome</keyword>
<dbReference type="CDD" id="cd21076">
    <property type="entry name" value="DBD_XPA"/>
    <property type="match status" value="1"/>
</dbReference>
<protein>
    <recommendedName>
        <fullName evidence="11">XPA C-terminal domain-containing protein</fullName>
    </recommendedName>
</protein>
<evidence type="ECO:0000256" key="6">
    <source>
        <dbReference type="ARBA" id="ARBA00022833"/>
    </source>
</evidence>
<accession>A0A922CWE6</accession>
<comment type="subcellular location">
    <subcellularLocation>
        <location evidence="1">Nucleus</location>
    </subcellularLocation>
</comment>
<dbReference type="GO" id="GO:1901255">
    <property type="term" value="P:nucleotide-excision repair involved in interstrand cross-link repair"/>
    <property type="evidence" value="ECO:0007669"/>
    <property type="project" value="TreeGrafter"/>
</dbReference>
<gene>
    <name evidence="12" type="ORF">O3G_MSEX012294</name>
</gene>
<evidence type="ECO:0000259" key="11">
    <source>
        <dbReference type="Pfam" id="PF05181"/>
    </source>
</evidence>
<dbReference type="EMBL" id="JH668704">
    <property type="protein sequence ID" value="KAG6460897.1"/>
    <property type="molecule type" value="Genomic_DNA"/>
</dbReference>
<dbReference type="InterPro" id="IPR000465">
    <property type="entry name" value="XPA/RAD14"/>
</dbReference>
<evidence type="ECO:0000313" key="12">
    <source>
        <dbReference type="EMBL" id="KAG6460897.1"/>
    </source>
</evidence>
<dbReference type="SUPFAM" id="SSF57716">
    <property type="entry name" value="Glucocorticoid receptor-like (DNA-binding domain)"/>
    <property type="match status" value="1"/>
</dbReference>
<sequence>MSEANANQLISNEETVTAEPKPEPLTAAQRARSERQRLKARALRDARLIQRPTSCREGLTAPTVNALDSGGGFLLEEEDEAPAPKLAARPAPIVHATEQPRCVTCERLFPQSFLFDNFDHPVCDECRDNGDEHALMTRTEAKNEFLLKDCDLDSRPPPLRYLRRRNPHSSRYGDMRLYLRAQVEARALLVWGSEDELASERERREEARSRTRLQRDHKRLRALRLDVRSSLYDRQRGVHTHEFGAESYDEAADQYSRTCATCGHIETYEKM</sequence>
<evidence type="ECO:0000256" key="8">
    <source>
        <dbReference type="ARBA" id="ARBA00023204"/>
    </source>
</evidence>
<feature type="region of interest" description="Disordered" evidence="10">
    <location>
        <begin position="1"/>
        <end position="33"/>
    </location>
</feature>
<evidence type="ECO:0000256" key="4">
    <source>
        <dbReference type="ARBA" id="ARBA00022763"/>
    </source>
</evidence>
<organism evidence="12 13">
    <name type="scientific">Manduca sexta</name>
    <name type="common">Tobacco hawkmoth</name>
    <name type="synonym">Tobacco hornworm</name>
    <dbReference type="NCBI Taxonomy" id="7130"/>
    <lineage>
        <taxon>Eukaryota</taxon>
        <taxon>Metazoa</taxon>
        <taxon>Ecdysozoa</taxon>
        <taxon>Arthropoda</taxon>
        <taxon>Hexapoda</taxon>
        <taxon>Insecta</taxon>
        <taxon>Pterygota</taxon>
        <taxon>Neoptera</taxon>
        <taxon>Endopterygota</taxon>
        <taxon>Lepidoptera</taxon>
        <taxon>Glossata</taxon>
        <taxon>Ditrysia</taxon>
        <taxon>Bombycoidea</taxon>
        <taxon>Sphingidae</taxon>
        <taxon>Sphinginae</taxon>
        <taxon>Sphingini</taxon>
        <taxon>Manduca</taxon>
    </lineage>
</organism>
<keyword evidence="4" id="KW-0227">DNA damage</keyword>
<dbReference type="Pfam" id="PF01286">
    <property type="entry name" value="XPA_N"/>
    <property type="match status" value="1"/>
</dbReference>
<keyword evidence="3" id="KW-0479">Metal-binding</keyword>
<evidence type="ECO:0000256" key="5">
    <source>
        <dbReference type="ARBA" id="ARBA00022771"/>
    </source>
</evidence>
<feature type="domain" description="XPA C-terminal" evidence="11">
    <location>
        <begin position="132"/>
        <end position="183"/>
    </location>
</feature>
<dbReference type="PANTHER" id="PTHR10142">
    <property type="entry name" value="DNA REPAIR PROTEIN COMPLEMENTING XP-A CELLS"/>
    <property type="match status" value="1"/>
</dbReference>
<dbReference type="GO" id="GO:0008270">
    <property type="term" value="F:zinc ion binding"/>
    <property type="evidence" value="ECO:0007669"/>
    <property type="project" value="UniProtKB-KW"/>
</dbReference>
<evidence type="ECO:0000256" key="2">
    <source>
        <dbReference type="ARBA" id="ARBA00005548"/>
    </source>
</evidence>